<feature type="transmembrane region" description="Helical" evidence="2">
    <location>
        <begin position="39"/>
        <end position="59"/>
    </location>
</feature>
<dbReference type="Proteomes" id="UP000002640">
    <property type="component" value="Unassembled WGS sequence"/>
</dbReference>
<name>G5ACB3_PHYSP</name>
<feature type="transmembrane region" description="Helical" evidence="2">
    <location>
        <begin position="384"/>
        <end position="409"/>
    </location>
</feature>
<dbReference type="AlphaFoldDB" id="G5ACB3"/>
<reference evidence="3 4" key="1">
    <citation type="journal article" date="2006" name="Science">
        <title>Phytophthora genome sequences uncover evolutionary origins and mechanisms of pathogenesis.</title>
        <authorList>
            <person name="Tyler B.M."/>
            <person name="Tripathy S."/>
            <person name="Zhang X."/>
            <person name="Dehal P."/>
            <person name="Jiang R.H."/>
            <person name="Aerts A."/>
            <person name="Arredondo F.D."/>
            <person name="Baxter L."/>
            <person name="Bensasson D."/>
            <person name="Beynon J.L."/>
            <person name="Chapman J."/>
            <person name="Damasceno C.M."/>
            <person name="Dorrance A.E."/>
            <person name="Dou D."/>
            <person name="Dickerman A.W."/>
            <person name="Dubchak I.L."/>
            <person name="Garbelotto M."/>
            <person name="Gijzen M."/>
            <person name="Gordon S.G."/>
            <person name="Govers F."/>
            <person name="Grunwald N.J."/>
            <person name="Huang W."/>
            <person name="Ivors K.L."/>
            <person name="Jones R.W."/>
            <person name="Kamoun S."/>
            <person name="Krampis K."/>
            <person name="Lamour K.H."/>
            <person name="Lee M.K."/>
            <person name="McDonald W.H."/>
            <person name="Medina M."/>
            <person name="Meijer H.J."/>
            <person name="Nordberg E.K."/>
            <person name="Maclean D.J."/>
            <person name="Ospina-Giraldo M.D."/>
            <person name="Morris P.F."/>
            <person name="Phuntumart V."/>
            <person name="Putnam N.H."/>
            <person name="Rash S."/>
            <person name="Rose J.K."/>
            <person name="Sakihama Y."/>
            <person name="Salamov A.A."/>
            <person name="Savidor A."/>
            <person name="Scheuring C.F."/>
            <person name="Smith B.M."/>
            <person name="Sobral B.W."/>
            <person name="Terry A."/>
            <person name="Torto-Alalibo T.A."/>
            <person name="Win J."/>
            <person name="Xu Z."/>
            <person name="Zhang H."/>
            <person name="Grigoriev I.V."/>
            <person name="Rokhsar D.S."/>
            <person name="Boore J.L."/>
        </authorList>
    </citation>
    <scope>NUCLEOTIDE SEQUENCE [LARGE SCALE GENOMIC DNA]</scope>
    <source>
        <strain evidence="3 4">P6497</strain>
    </source>
</reference>
<accession>G5ACB3</accession>
<keyword evidence="2" id="KW-0472">Membrane</keyword>
<dbReference type="KEGG" id="psoj:PHYSODRAFT_530048"/>
<feature type="transmembrane region" description="Helical" evidence="2">
    <location>
        <begin position="261"/>
        <end position="279"/>
    </location>
</feature>
<feature type="compositionally biased region" description="Polar residues" evidence="1">
    <location>
        <begin position="335"/>
        <end position="347"/>
    </location>
</feature>
<feature type="region of interest" description="Disordered" evidence="1">
    <location>
        <begin position="332"/>
        <end position="362"/>
    </location>
</feature>
<dbReference type="InParanoid" id="G5ACB3"/>
<keyword evidence="2" id="KW-1133">Transmembrane helix</keyword>
<protein>
    <submittedName>
        <fullName evidence="3">Uncharacterized protein</fullName>
    </submittedName>
</protein>
<feature type="transmembrane region" description="Helical" evidence="2">
    <location>
        <begin position="139"/>
        <end position="158"/>
    </location>
</feature>
<sequence length="507" mass="58105">MQPQQVAKLWEATQVELQGSYSNKRVVDLAKYTRETNLLRAWVVVVASPLPSLLVTFLIDSIPLADPSEGVAANMAFFVRHYLCILMTTSMVIHQFRRGMYYLLPYPTKPFVRDSLVVSAFTTGSLYVLSLVIGFPVPFSSLVILPGWTTITVAVMAVQWASRIRETPSAVVMLIGMAKLMVCKVFMISVYPLYYHIFTTLTEKSQTAFTMLLPLIKLLMRNLFARAVRHLGDETPELVIFNADAFGSLFVSYCMQSLPSIWSTMVIIAADAILIALSLRDILRNCEGLEVLEHQIDNGPIWRHWRGTLGFKLLGGRKPTTLERAGILLERGETKNSPPANPRSASTVHPAETNDFRARKSKPRTPITTKYTHKVQRLLYMAEFLLLLNYIEVVIPQHFAIYLIVTYHLPNRDYYEVFINMSESQLYETLYKLLVYWFLQLLSLLCLDILLRRILGLSPVRLLAFVFEKQGDFVQIHLTYWLCYNAQCALKHIGYDYTFHFAWLFNK</sequence>
<dbReference type="RefSeq" id="XP_009537751.1">
    <property type="nucleotide sequence ID" value="XM_009539456.1"/>
</dbReference>
<keyword evidence="4" id="KW-1185">Reference proteome</keyword>
<dbReference type="GeneID" id="20661447"/>
<feature type="transmembrane region" description="Helical" evidence="2">
    <location>
        <begin position="170"/>
        <end position="194"/>
    </location>
</feature>
<evidence type="ECO:0000256" key="1">
    <source>
        <dbReference type="SAM" id="MobiDB-lite"/>
    </source>
</evidence>
<evidence type="ECO:0000313" key="3">
    <source>
        <dbReference type="EMBL" id="EGZ06987.1"/>
    </source>
</evidence>
<evidence type="ECO:0000313" key="4">
    <source>
        <dbReference type="Proteomes" id="UP000002640"/>
    </source>
</evidence>
<proteinExistence type="predicted"/>
<feature type="transmembrane region" description="Helical" evidence="2">
    <location>
        <begin position="236"/>
        <end position="255"/>
    </location>
</feature>
<evidence type="ECO:0000256" key="2">
    <source>
        <dbReference type="SAM" id="Phobius"/>
    </source>
</evidence>
<keyword evidence="2" id="KW-0812">Transmembrane</keyword>
<feature type="transmembrane region" description="Helical" evidence="2">
    <location>
        <begin position="429"/>
        <end position="451"/>
    </location>
</feature>
<dbReference type="EMBL" id="JH159163">
    <property type="protein sequence ID" value="EGZ06987.1"/>
    <property type="molecule type" value="Genomic_DNA"/>
</dbReference>
<feature type="transmembrane region" description="Helical" evidence="2">
    <location>
        <begin position="206"/>
        <end position="224"/>
    </location>
</feature>
<organism evidence="3 4">
    <name type="scientific">Phytophthora sojae (strain P6497)</name>
    <name type="common">Soybean stem and root rot agent</name>
    <name type="synonym">Phytophthora megasperma f. sp. glycines</name>
    <dbReference type="NCBI Taxonomy" id="1094619"/>
    <lineage>
        <taxon>Eukaryota</taxon>
        <taxon>Sar</taxon>
        <taxon>Stramenopiles</taxon>
        <taxon>Oomycota</taxon>
        <taxon>Peronosporomycetes</taxon>
        <taxon>Peronosporales</taxon>
        <taxon>Peronosporaceae</taxon>
        <taxon>Phytophthora</taxon>
    </lineage>
</organism>
<gene>
    <name evidence="3" type="ORF">PHYSODRAFT_530048</name>
</gene>
<feature type="transmembrane region" description="Helical" evidence="2">
    <location>
        <begin position="115"/>
        <end position="133"/>
    </location>
</feature>
<feature type="transmembrane region" description="Helical" evidence="2">
    <location>
        <begin position="71"/>
        <end position="94"/>
    </location>
</feature>